<protein>
    <submittedName>
        <fullName evidence="1">Uncharacterized protein</fullName>
    </submittedName>
</protein>
<evidence type="ECO:0000313" key="1">
    <source>
        <dbReference type="EMBL" id="VAW02929.1"/>
    </source>
</evidence>
<proteinExistence type="predicted"/>
<dbReference type="EMBL" id="UOEE01000348">
    <property type="protein sequence ID" value="VAW02929.1"/>
    <property type="molecule type" value="Genomic_DNA"/>
</dbReference>
<accession>A0A3B0SQV6</accession>
<organism evidence="1">
    <name type="scientific">hydrothermal vent metagenome</name>
    <dbReference type="NCBI Taxonomy" id="652676"/>
    <lineage>
        <taxon>unclassified sequences</taxon>
        <taxon>metagenomes</taxon>
        <taxon>ecological metagenomes</taxon>
    </lineage>
</organism>
<dbReference type="AlphaFoldDB" id="A0A3B0SQV6"/>
<reference evidence="1" key="1">
    <citation type="submission" date="2018-06" db="EMBL/GenBank/DDBJ databases">
        <authorList>
            <person name="Zhirakovskaya E."/>
        </authorList>
    </citation>
    <scope>NUCLEOTIDE SEQUENCE</scope>
</reference>
<gene>
    <name evidence="1" type="ORF">MNBD_ALPHA06-920</name>
</gene>
<name>A0A3B0SQV6_9ZZZZ</name>
<sequence length="128" mass="13259">MQILQITGIIRAITPLLVLVLLAVVAPVASASSVSSANMKSQMKQDCTVHMQADVSDISHSCCAEHQDGNCPQGVDCGLPCTAFGISAAFLPVSLLQTADRSASLFFTPVGFSTKSFGAGIIPPPPRS</sequence>